<evidence type="ECO:0000256" key="6">
    <source>
        <dbReference type="SAM" id="MobiDB-lite"/>
    </source>
</evidence>
<feature type="domain" description="RagB/SusD" evidence="7">
    <location>
        <begin position="342"/>
        <end position="436"/>
    </location>
</feature>
<dbReference type="Pfam" id="PF07980">
    <property type="entry name" value="SusD_RagB"/>
    <property type="match status" value="1"/>
</dbReference>
<keyword evidence="4" id="KW-0472">Membrane</keyword>
<evidence type="ECO:0000313" key="8">
    <source>
        <dbReference type="EMBL" id="RKE49506.1"/>
    </source>
</evidence>
<comment type="similarity">
    <text evidence="2">Belongs to the SusD family.</text>
</comment>
<gene>
    <name evidence="8" type="ORF">DFQ12_3625</name>
</gene>
<keyword evidence="9" id="KW-1185">Reference proteome</keyword>
<sequence length="456" mass="49873">MFRDPRIVELIKPFAGIISSLKNISMKKIFNYKLFLFAALAMSLNSCKMDVPNINQPSGSAVPTTREGIIAISAGLQMYYSTNGIAATYFYPAVTARELKGVATFTNTLELEAGGTELPTANGNILTLWSSMQKLLGMSESVLNNASSISTLTGGTLSGTLANAHLYRAIALGALATSFEKANTQTQKDGKVAFVDRQAVLAEAIKSLNTAIALVQQTPISSEFTSTVTGSTINLLNCLHAFNARFNLMAGNYQQAYSEANLVDLTKKSTFTYTAISVNPLWNQTSILKYYVVRENLGLPTGLFETGDKRLDFYTKLNGATLQLKGFSETQNGEVPVYLPDEMKLIKAEALLRNNGSLTEARDLINEVRTQTASDLFNVNAGLPAYAGAINKNDLLLEVYKQRCAELFMSGLRLEDSRRFGRPAPPQNTAERNRNFYPYPDQERIGNPNTPADPEI</sequence>
<reference evidence="8 9" key="1">
    <citation type="submission" date="2018-09" db="EMBL/GenBank/DDBJ databases">
        <title>Genomic Encyclopedia of Type Strains, Phase III (KMG-III): the genomes of soil and plant-associated and newly described type strains.</title>
        <authorList>
            <person name="Whitman W."/>
        </authorList>
    </citation>
    <scope>NUCLEOTIDE SEQUENCE [LARGE SCALE GENOMIC DNA]</scope>
    <source>
        <strain evidence="8 9">CECT 7938</strain>
    </source>
</reference>
<evidence type="ECO:0000313" key="9">
    <source>
        <dbReference type="Proteomes" id="UP000286246"/>
    </source>
</evidence>
<protein>
    <submittedName>
        <fullName evidence="8">SusD-like starch-binding protein associating with outer membrane</fullName>
    </submittedName>
</protein>
<comment type="subcellular location">
    <subcellularLocation>
        <location evidence="1">Cell outer membrane</location>
    </subcellularLocation>
</comment>
<dbReference type="Proteomes" id="UP000286246">
    <property type="component" value="Unassembled WGS sequence"/>
</dbReference>
<dbReference type="InterPro" id="IPR011990">
    <property type="entry name" value="TPR-like_helical_dom_sf"/>
</dbReference>
<dbReference type="GO" id="GO:0009279">
    <property type="term" value="C:cell outer membrane"/>
    <property type="evidence" value="ECO:0007669"/>
    <property type="project" value="UniProtKB-SubCell"/>
</dbReference>
<dbReference type="InterPro" id="IPR012944">
    <property type="entry name" value="SusD_RagB_dom"/>
</dbReference>
<dbReference type="EMBL" id="RAPY01000003">
    <property type="protein sequence ID" value="RKE49506.1"/>
    <property type="molecule type" value="Genomic_DNA"/>
</dbReference>
<evidence type="ECO:0000256" key="1">
    <source>
        <dbReference type="ARBA" id="ARBA00004442"/>
    </source>
</evidence>
<evidence type="ECO:0000256" key="4">
    <source>
        <dbReference type="ARBA" id="ARBA00023136"/>
    </source>
</evidence>
<keyword evidence="5" id="KW-0998">Cell outer membrane</keyword>
<feature type="region of interest" description="Disordered" evidence="6">
    <location>
        <begin position="417"/>
        <end position="456"/>
    </location>
</feature>
<dbReference type="SUPFAM" id="SSF48452">
    <property type="entry name" value="TPR-like"/>
    <property type="match status" value="1"/>
</dbReference>
<evidence type="ECO:0000256" key="5">
    <source>
        <dbReference type="ARBA" id="ARBA00023237"/>
    </source>
</evidence>
<accession>A0A420AYH6</accession>
<dbReference type="AlphaFoldDB" id="A0A420AYH6"/>
<organism evidence="8 9">
    <name type="scientific">Sphingobacterium detergens</name>
    <dbReference type="NCBI Taxonomy" id="1145106"/>
    <lineage>
        <taxon>Bacteria</taxon>
        <taxon>Pseudomonadati</taxon>
        <taxon>Bacteroidota</taxon>
        <taxon>Sphingobacteriia</taxon>
        <taxon>Sphingobacteriales</taxon>
        <taxon>Sphingobacteriaceae</taxon>
        <taxon>Sphingobacterium</taxon>
    </lineage>
</organism>
<proteinExistence type="inferred from homology"/>
<comment type="caution">
    <text evidence="8">The sequence shown here is derived from an EMBL/GenBank/DDBJ whole genome shotgun (WGS) entry which is preliminary data.</text>
</comment>
<keyword evidence="3" id="KW-0732">Signal</keyword>
<dbReference type="Gene3D" id="1.25.40.390">
    <property type="match status" value="1"/>
</dbReference>
<evidence type="ECO:0000256" key="3">
    <source>
        <dbReference type="ARBA" id="ARBA00022729"/>
    </source>
</evidence>
<evidence type="ECO:0000256" key="2">
    <source>
        <dbReference type="ARBA" id="ARBA00006275"/>
    </source>
</evidence>
<name>A0A420AYH6_SPHD1</name>
<evidence type="ECO:0000259" key="7">
    <source>
        <dbReference type="Pfam" id="PF07980"/>
    </source>
</evidence>